<evidence type="ECO:0000256" key="4">
    <source>
        <dbReference type="SAM" id="MobiDB-lite"/>
    </source>
</evidence>
<dbReference type="Pfam" id="PF03462">
    <property type="entry name" value="PCRF"/>
    <property type="match status" value="1"/>
</dbReference>
<dbReference type="InParanoid" id="A0A164ZUT2"/>
<evidence type="ECO:0000313" key="7">
    <source>
        <dbReference type="Proteomes" id="UP000076632"/>
    </source>
</evidence>
<dbReference type="Proteomes" id="UP000076632">
    <property type="component" value="Unassembled WGS sequence"/>
</dbReference>
<feature type="domain" description="Prokaryotic-type class I peptide chain release factors" evidence="5">
    <location>
        <begin position="284"/>
        <end position="300"/>
    </location>
</feature>
<dbReference type="GeneID" id="28901479"/>
<dbReference type="InterPro" id="IPR050057">
    <property type="entry name" value="Prokaryotic/Mito_RF"/>
</dbReference>
<dbReference type="GO" id="GO:0070126">
    <property type="term" value="P:mitochondrial translational termination"/>
    <property type="evidence" value="ECO:0007669"/>
    <property type="project" value="EnsemblFungi"/>
</dbReference>
<dbReference type="PANTHER" id="PTHR43804">
    <property type="entry name" value="LD18447P"/>
    <property type="match status" value="1"/>
</dbReference>
<evidence type="ECO:0000313" key="6">
    <source>
        <dbReference type="EMBL" id="KZF19557.1"/>
    </source>
</evidence>
<dbReference type="PANTHER" id="PTHR43804:SF7">
    <property type="entry name" value="LD18447P"/>
    <property type="match status" value="1"/>
</dbReference>
<dbReference type="STRING" id="1328760.A0A164ZUT2"/>
<dbReference type="InterPro" id="IPR000352">
    <property type="entry name" value="Pep_chain_release_fac_I"/>
</dbReference>
<dbReference type="EMBL" id="KV407465">
    <property type="protein sequence ID" value="KZF19557.1"/>
    <property type="molecule type" value="Genomic_DNA"/>
</dbReference>
<comment type="similarity">
    <text evidence="1">Belongs to the prokaryotic/mitochondrial release factor family.</text>
</comment>
<sequence>MLSSKSSSWICRSCLLRAFRPITRRPARFYSSATTQEFLSKPLLDRARSLAAEHTKLTDKLANDFDTGTAKKVGELTRVVQALSAWDKANNSLDELNTILTDQQSDAELRSLAADDIALTTDELSQLSRSLQLALIPPHPFEHLPCLLEIRPGAGGSEAAIFASDLLRMYQAYCSNRGLRGSILKLEETDSTGSASNAIQEAILEVENEGAYGILRCEAGVHRVQRVPATESKGRVHTSAASVLVLPSFPSNGNESDQNIEEMFNDPNSDYYIDPKDVRTDIMRARGAGGQHVNTTDSAVRLTHLPTNTVVSIQDSRSQPKNREKAWRLLRAKIAQARREAREEEMISLRRSVVGVAKMGRGDKVRTYNYNQQRVTDHRSGITVHDLQDIMEGDGSLETIMESVRSWLSDQELEELMISEQAQDQKAQGQQNSKTNKKA</sequence>
<dbReference type="GO" id="GO:0005743">
    <property type="term" value="C:mitochondrial inner membrane"/>
    <property type="evidence" value="ECO:0007669"/>
    <property type="project" value="EnsemblFungi"/>
</dbReference>
<accession>A0A164ZUT2</accession>
<proteinExistence type="inferred from homology"/>
<dbReference type="OrthoDB" id="2019491at2759"/>
<dbReference type="RefSeq" id="XP_018185112.1">
    <property type="nucleotide sequence ID" value="XM_018336342.1"/>
</dbReference>
<gene>
    <name evidence="6" type="ORF">L228DRAFT_285506</name>
</gene>
<protein>
    <submittedName>
        <fullName evidence="6">Release factor</fullName>
    </submittedName>
</protein>
<dbReference type="FunCoup" id="A0A164ZUT2">
    <property type="interactions" value="689"/>
</dbReference>
<dbReference type="InterPro" id="IPR045853">
    <property type="entry name" value="Pep_chain_release_fac_I_sf"/>
</dbReference>
<dbReference type="InterPro" id="IPR005139">
    <property type="entry name" value="PCRF"/>
</dbReference>
<evidence type="ECO:0000256" key="2">
    <source>
        <dbReference type="ARBA" id="ARBA00022481"/>
    </source>
</evidence>
<dbReference type="Gene3D" id="6.10.140.1950">
    <property type="match status" value="1"/>
</dbReference>
<feature type="compositionally biased region" description="Low complexity" evidence="4">
    <location>
        <begin position="421"/>
        <end position="431"/>
    </location>
</feature>
<evidence type="ECO:0000256" key="3">
    <source>
        <dbReference type="ARBA" id="ARBA00022917"/>
    </source>
</evidence>
<dbReference type="OMA" id="DHRVGFK"/>
<name>A0A164ZUT2_XYLHT</name>
<dbReference type="Gene3D" id="3.30.160.20">
    <property type="match status" value="1"/>
</dbReference>
<dbReference type="SMART" id="SM00937">
    <property type="entry name" value="PCRF"/>
    <property type="match status" value="1"/>
</dbReference>
<dbReference type="AlphaFoldDB" id="A0A164ZUT2"/>
<organism evidence="6 7">
    <name type="scientific">Xylona heveae (strain CBS 132557 / TC161)</name>
    <dbReference type="NCBI Taxonomy" id="1328760"/>
    <lineage>
        <taxon>Eukaryota</taxon>
        <taxon>Fungi</taxon>
        <taxon>Dikarya</taxon>
        <taxon>Ascomycota</taxon>
        <taxon>Pezizomycotina</taxon>
        <taxon>Xylonomycetes</taxon>
        <taxon>Xylonales</taxon>
        <taxon>Xylonaceae</taxon>
        <taxon>Xylona</taxon>
    </lineage>
</organism>
<keyword evidence="7" id="KW-1185">Reference proteome</keyword>
<dbReference type="GO" id="GO:0003747">
    <property type="term" value="F:translation release factor activity"/>
    <property type="evidence" value="ECO:0007669"/>
    <property type="project" value="EnsemblFungi"/>
</dbReference>
<evidence type="ECO:0000256" key="1">
    <source>
        <dbReference type="ARBA" id="ARBA00010835"/>
    </source>
</evidence>
<dbReference type="PROSITE" id="PS00745">
    <property type="entry name" value="RF_PROK_I"/>
    <property type="match status" value="1"/>
</dbReference>
<dbReference type="Pfam" id="PF00472">
    <property type="entry name" value="RF-1"/>
    <property type="match status" value="1"/>
</dbReference>
<evidence type="ECO:0000259" key="5">
    <source>
        <dbReference type="PROSITE" id="PS00745"/>
    </source>
</evidence>
<keyword evidence="3" id="KW-0648">Protein biosynthesis</keyword>
<dbReference type="FunFam" id="3.30.160.20:FF:000070">
    <property type="entry name" value="Related to MRF1-peptide chain release factor, mitochondrial"/>
    <property type="match status" value="1"/>
</dbReference>
<dbReference type="Gene3D" id="3.30.70.1660">
    <property type="match status" value="1"/>
</dbReference>
<dbReference type="SUPFAM" id="SSF75620">
    <property type="entry name" value="Release factor"/>
    <property type="match status" value="1"/>
</dbReference>
<reference evidence="6 7" key="1">
    <citation type="journal article" date="2016" name="Fungal Biol.">
        <title>The genome of Xylona heveae provides a window into fungal endophytism.</title>
        <authorList>
            <person name="Gazis R."/>
            <person name="Kuo A."/>
            <person name="Riley R."/>
            <person name="LaButti K."/>
            <person name="Lipzen A."/>
            <person name="Lin J."/>
            <person name="Amirebrahimi M."/>
            <person name="Hesse C.N."/>
            <person name="Spatafora J.W."/>
            <person name="Henrissat B."/>
            <person name="Hainaut M."/>
            <person name="Grigoriev I.V."/>
            <person name="Hibbett D.S."/>
        </authorList>
    </citation>
    <scope>NUCLEOTIDE SEQUENCE [LARGE SCALE GENOMIC DNA]</scope>
    <source>
        <strain evidence="6 7">TC161</strain>
    </source>
</reference>
<feature type="region of interest" description="Disordered" evidence="4">
    <location>
        <begin position="418"/>
        <end position="439"/>
    </location>
</feature>
<keyword evidence="2" id="KW-0488">Methylation</keyword>